<reference evidence="7 8" key="1">
    <citation type="journal article" date="2023" name="Sci. Data">
        <title>Genome assembly of the Korean intertidal mud-creeper Batillaria attramentaria.</title>
        <authorList>
            <person name="Patra A.K."/>
            <person name="Ho P.T."/>
            <person name="Jun S."/>
            <person name="Lee S.J."/>
            <person name="Kim Y."/>
            <person name="Won Y.J."/>
        </authorList>
    </citation>
    <scope>NUCLEOTIDE SEQUENCE [LARGE SCALE GENOMIC DNA]</scope>
    <source>
        <strain evidence="7">Wonlab-2016</strain>
    </source>
</reference>
<keyword evidence="4" id="KW-0274">FAD</keyword>
<dbReference type="Pfam" id="PF08031">
    <property type="entry name" value="BBE"/>
    <property type="match status" value="1"/>
</dbReference>
<evidence type="ECO:0000256" key="1">
    <source>
        <dbReference type="ARBA" id="ARBA00001974"/>
    </source>
</evidence>
<dbReference type="PROSITE" id="PS51387">
    <property type="entry name" value="FAD_PCMH"/>
    <property type="match status" value="1"/>
</dbReference>
<dbReference type="InterPro" id="IPR006093">
    <property type="entry name" value="Oxy_OxRdtase_FAD_BS"/>
</dbReference>
<dbReference type="InterPro" id="IPR012951">
    <property type="entry name" value="BBE"/>
</dbReference>
<protein>
    <recommendedName>
        <fullName evidence="6">FAD-binding PCMH-type domain-containing protein</fullName>
    </recommendedName>
</protein>
<dbReference type="SUPFAM" id="SSF56176">
    <property type="entry name" value="FAD-binding/transporter-associated domain-like"/>
    <property type="match status" value="1"/>
</dbReference>
<dbReference type="Proteomes" id="UP001519460">
    <property type="component" value="Unassembled WGS sequence"/>
</dbReference>
<dbReference type="AlphaFoldDB" id="A0ABD0KB74"/>
<comment type="similarity">
    <text evidence="2">Belongs to the oxygen-dependent FAD-linked oxidoreductase family.</text>
</comment>
<evidence type="ECO:0000256" key="2">
    <source>
        <dbReference type="ARBA" id="ARBA00005466"/>
    </source>
</evidence>
<comment type="cofactor">
    <cofactor evidence="1">
        <name>FAD</name>
        <dbReference type="ChEBI" id="CHEBI:57692"/>
    </cofactor>
</comment>
<evidence type="ECO:0000259" key="6">
    <source>
        <dbReference type="PROSITE" id="PS51387"/>
    </source>
</evidence>
<sequence length="470" mass="52212">MLWLLLVIVPLAAAQTFPKRQQYSIPTRVFPGMQQFPSRDEFYALDAEFDGDIIVPEDERYPNESRVYNVRCQAMPEVIFKVGSISDVQKVLLFAKKFNLLVTILSSGHSFTGRSTHDGSIQIDLREMKGRKINLNSDRNAAGEITVETGNRWLEVYNAVDQIVTQDEVGNPVRRVMVGGSAHTVAMGGYTMGGGHSPISRSLGLCVDNLLEATIILDYDIGSEVIRFVIQQLAKLSPNWGGYFLFSGGQLIPGVKGSLTIALNHFGSDDDQSNVAALLNHNGTGNQFSMTDVRFDTFLGYENEALDPPVTNSYLFGTFIQPDIANNATQLDELVKLFRTMVTSDPAPDSVYGCTGILIGGKMRDVPDGETPINPSFRSGLMAMGCGLSWMPHQSHSDEFYINHALLMRDRLAPLGEGTYYNEAAEDLDDWKTAYWGKGDNYNRLLEAKRKWDPDNFLWCRNCVGSDDVQ</sequence>
<dbReference type="EMBL" id="JACVVK020000211">
    <property type="protein sequence ID" value="KAK7484360.1"/>
    <property type="molecule type" value="Genomic_DNA"/>
</dbReference>
<keyword evidence="5" id="KW-0560">Oxidoreductase</keyword>
<evidence type="ECO:0000313" key="8">
    <source>
        <dbReference type="Proteomes" id="UP001519460"/>
    </source>
</evidence>
<dbReference type="InterPro" id="IPR050416">
    <property type="entry name" value="FAD-linked_Oxidoreductase"/>
</dbReference>
<dbReference type="InterPro" id="IPR036318">
    <property type="entry name" value="FAD-bd_PCMH-like_sf"/>
</dbReference>
<dbReference type="PANTHER" id="PTHR42973:SF39">
    <property type="entry name" value="FAD-BINDING PCMH-TYPE DOMAIN-CONTAINING PROTEIN"/>
    <property type="match status" value="1"/>
</dbReference>
<gene>
    <name evidence="7" type="ORF">BaRGS_00024365</name>
</gene>
<keyword evidence="3" id="KW-0285">Flavoprotein</keyword>
<dbReference type="InterPro" id="IPR006094">
    <property type="entry name" value="Oxid_FAD_bind_N"/>
</dbReference>
<dbReference type="Gene3D" id="3.30.465.10">
    <property type="match status" value="2"/>
</dbReference>
<dbReference type="Pfam" id="PF01565">
    <property type="entry name" value="FAD_binding_4"/>
    <property type="match status" value="1"/>
</dbReference>
<proteinExistence type="inferred from homology"/>
<dbReference type="InterPro" id="IPR016166">
    <property type="entry name" value="FAD-bd_PCMH"/>
</dbReference>
<evidence type="ECO:0000256" key="5">
    <source>
        <dbReference type="ARBA" id="ARBA00023002"/>
    </source>
</evidence>
<name>A0ABD0KB74_9CAEN</name>
<evidence type="ECO:0000256" key="4">
    <source>
        <dbReference type="ARBA" id="ARBA00022827"/>
    </source>
</evidence>
<keyword evidence="8" id="KW-1185">Reference proteome</keyword>
<comment type="caution">
    <text evidence="7">The sequence shown here is derived from an EMBL/GenBank/DDBJ whole genome shotgun (WGS) entry which is preliminary data.</text>
</comment>
<dbReference type="InterPro" id="IPR016169">
    <property type="entry name" value="FAD-bd_PCMH_sub2"/>
</dbReference>
<accession>A0ABD0KB74</accession>
<dbReference type="PROSITE" id="PS00862">
    <property type="entry name" value="OX2_COVAL_FAD"/>
    <property type="match status" value="1"/>
</dbReference>
<evidence type="ECO:0000256" key="3">
    <source>
        <dbReference type="ARBA" id="ARBA00022630"/>
    </source>
</evidence>
<dbReference type="PANTHER" id="PTHR42973">
    <property type="entry name" value="BINDING OXIDOREDUCTASE, PUTATIVE (AFU_ORTHOLOGUE AFUA_1G17690)-RELATED"/>
    <property type="match status" value="1"/>
</dbReference>
<feature type="domain" description="FAD-binding PCMH-type" evidence="6">
    <location>
        <begin position="71"/>
        <end position="266"/>
    </location>
</feature>
<evidence type="ECO:0000313" key="7">
    <source>
        <dbReference type="EMBL" id="KAK7484360.1"/>
    </source>
</evidence>
<dbReference type="GO" id="GO:0016491">
    <property type="term" value="F:oxidoreductase activity"/>
    <property type="evidence" value="ECO:0007669"/>
    <property type="project" value="UniProtKB-KW"/>
</dbReference>
<dbReference type="Gene3D" id="3.40.462.20">
    <property type="match status" value="1"/>
</dbReference>
<organism evidence="7 8">
    <name type="scientific">Batillaria attramentaria</name>
    <dbReference type="NCBI Taxonomy" id="370345"/>
    <lineage>
        <taxon>Eukaryota</taxon>
        <taxon>Metazoa</taxon>
        <taxon>Spiralia</taxon>
        <taxon>Lophotrochozoa</taxon>
        <taxon>Mollusca</taxon>
        <taxon>Gastropoda</taxon>
        <taxon>Caenogastropoda</taxon>
        <taxon>Sorbeoconcha</taxon>
        <taxon>Cerithioidea</taxon>
        <taxon>Batillariidae</taxon>
        <taxon>Batillaria</taxon>
    </lineage>
</organism>